<comment type="caution">
    <text evidence="2">The sequence shown here is derived from an EMBL/GenBank/DDBJ whole genome shotgun (WGS) entry which is preliminary data.</text>
</comment>
<evidence type="ECO:0000256" key="1">
    <source>
        <dbReference type="SAM" id="Phobius"/>
    </source>
</evidence>
<evidence type="ECO:0000313" key="2">
    <source>
        <dbReference type="EMBL" id="KKB40794.1"/>
    </source>
</evidence>
<evidence type="ECO:0000313" key="3">
    <source>
        <dbReference type="Proteomes" id="UP000031563"/>
    </source>
</evidence>
<keyword evidence="1" id="KW-0472">Membrane</keyword>
<accession>A0A0F5I555</accession>
<keyword evidence="1" id="KW-0812">Transmembrane</keyword>
<reference evidence="2" key="1">
    <citation type="submission" date="2015-02" db="EMBL/GenBank/DDBJ databases">
        <title>Genome Assembly of Bacillaceae bacterium MTCC 8252.</title>
        <authorList>
            <person name="Verma A."/>
            <person name="Khatri I."/>
            <person name="Mual P."/>
            <person name="Subramanian S."/>
            <person name="Krishnamurthi S."/>
        </authorList>
    </citation>
    <scope>NUCLEOTIDE SEQUENCE [LARGE SCALE GENOMIC DNA]</scope>
    <source>
        <strain evidence="2">MTCC 8252</strain>
    </source>
</reference>
<name>A0A0F5HYP0_BACTR</name>
<dbReference type="Pfam" id="PF26135">
    <property type="entry name" value="YuzI"/>
    <property type="match status" value="1"/>
</dbReference>
<sequence>MYLNLLETGFTMKEYIQFISNQTECYLFIAGLVMMTISIYFPTRQ</sequence>
<keyword evidence="3" id="KW-1185">Reference proteome</keyword>
<accession>A0A0F5HYP0</accession>
<feature type="transmembrane region" description="Helical" evidence="1">
    <location>
        <begin position="26"/>
        <end position="43"/>
    </location>
</feature>
<dbReference type="InterPro" id="IPR058887">
    <property type="entry name" value="YuzI-like"/>
</dbReference>
<dbReference type="STRING" id="1221996.QY95_01368"/>
<dbReference type="EMBL" id="JWIR02000027">
    <property type="protein sequence ID" value="KKB40794.1"/>
    <property type="molecule type" value="Genomic_DNA"/>
</dbReference>
<keyword evidence="1" id="KW-1133">Transmembrane helix</keyword>
<dbReference type="AlphaFoldDB" id="A0A0F5HYP0"/>
<proteinExistence type="predicted"/>
<organism evidence="2 3">
    <name type="scientific">Bacillus thermotolerans</name>
    <name type="common">Quasibacillus thermotolerans</name>
    <dbReference type="NCBI Taxonomy" id="1221996"/>
    <lineage>
        <taxon>Bacteria</taxon>
        <taxon>Bacillati</taxon>
        <taxon>Bacillota</taxon>
        <taxon>Bacilli</taxon>
        <taxon>Bacillales</taxon>
        <taxon>Bacillaceae</taxon>
        <taxon>Bacillus</taxon>
    </lineage>
</organism>
<protein>
    <submittedName>
        <fullName evidence="2">Uncharacterized protein</fullName>
    </submittedName>
</protein>
<gene>
    <name evidence="2" type="ORF">QY95_01368</name>
</gene>
<dbReference type="Proteomes" id="UP000031563">
    <property type="component" value="Unassembled WGS sequence"/>
</dbReference>